<organism evidence="1 2">
    <name type="scientific">Synchytrium microbalum</name>
    <dbReference type="NCBI Taxonomy" id="1806994"/>
    <lineage>
        <taxon>Eukaryota</taxon>
        <taxon>Fungi</taxon>
        <taxon>Fungi incertae sedis</taxon>
        <taxon>Chytridiomycota</taxon>
        <taxon>Chytridiomycota incertae sedis</taxon>
        <taxon>Chytridiomycetes</taxon>
        <taxon>Synchytriales</taxon>
        <taxon>Synchytriaceae</taxon>
        <taxon>Synchytrium</taxon>
    </lineage>
</organism>
<comment type="caution">
    <text evidence="1">The sequence shown here is derived from an EMBL/GenBank/DDBJ whole genome shotgun (WGS) entry which is preliminary data.</text>
</comment>
<dbReference type="GeneID" id="42005636"/>
<reference evidence="1 2" key="1">
    <citation type="journal article" date="2019" name="Sci. Rep.">
        <title>Comparative genomics of chytrid fungi reveal insights into the obligate biotrophic and pathogenic lifestyle of Synchytrium endobioticum.</title>
        <authorList>
            <person name="van de Vossenberg B.T.L.H."/>
            <person name="Warris S."/>
            <person name="Nguyen H.D.T."/>
            <person name="van Gent-Pelzer M.P.E."/>
            <person name="Joly D.L."/>
            <person name="van de Geest H.C."/>
            <person name="Bonants P.J.M."/>
            <person name="Smith D.S."/>
            <person name="Levesque C.A."/>
            <person name="van der Lee T.A.J."/>
        </authorList>
    </citation>
    <scope>NUCLEOTIDE SEQUENCE [LARGE SCALE GENOMIC DNA]</scope>
    <source>
        <strain evidence="1 2">JEL517</strain>
    </source>
</reference>
<dbReference type="Proteomes" id="UP000319731">
    <property type="component" value="Unassembled WGS sequence"/>
</dbReference>
<evidence type="ECO:0008006" key="3">
    <source>
        <dbReference type="Google" id="ProtNLM"/>
    </source>
</evidence>
<gene>
    <name evidence="1" type="ORF">SmJEL517_g04411</name>
</gene>
<evidence type="ECO:0000313" key="2">
    <source>
        <dbReference type="Proteomes" id="UP000319731"/>
    </source>
</evidence>
<dbReference type="EMBL" id="QEAO01000029">
    <property type="protein sequence ID" value="TPX32536.1"/>
    <property type="molecule type" value="Genomic_DNA"/>
</dbReference>
<evidence type="ECO:0000313" key="1">
    <source>
        <dbReference type="EMBL" id="TPX32536.1"/>
    </source>
</evidence>
<sequence>MEGQSAASDSTIVREDFTFLPLLHQVLSAYGDRATHPEQIKQLALALKTRFARANEVASTATNLDMSRATQQQSYQASLRILEEKRKQLQKYVDLVAEI</sequence>
<proteinExistence type="predicted"/>
<dbReference type="AlphaFoldDB" id="A0A507C3K4"/>
<accession>A0A507C3K4</accession>
<dbReference type="OrthoDB" id="10468116at2759"/>
<name>A0A507C3K4_9FUNG</name>
<keyword evidence="2" id="KW-1185">Reference proteome</keyword>
<protein>
    <recommendedName>
        <fullName evidence="3">Mediator complex subunit 9</fullName>
    </recommendedName>
</protein>
<dbReference type="RefSeq" id="XP_031023723.1">
    <property type="nucleotide sequence ID" value="XM_031170339.1"/>
</dbReference>